<feature type="transmembrane region" description="Helical" evidence="7">
    <location>
        <begin position="145"/>
        <end position="171"/>
    </location>
</feature>
<feature type="transmembrane region" description="Helical" evidence="7">
    <location>
        <begin position="454"/>
        <end position="477"/>
    </location>
</feature>
<dbReference type="SUPFAM" id="SSF103473">
    <property type="entry name" value="MFS general substrate transporter"/>
    <property type="match status" value="1"/>
</dbReference>
<feature type="compositionally biased region" description="Polar residues" evidence="6">
    <location>
        <begin position="38"/>
        <end position="47"/>
    </location>
</feature>
<accession>M7SVY8</accession>
<protein>
    <submittedName>
        <fullName evidence="8">Putative mfs peptide transporter protein</fullName>
    </submittedName>
</protein>
<feature type="transmembrane region" description="Helical" evidence="7">
    <location>
        <begin position="212"/>
        <end position="231"/>
    </location>
</feature>
<proteinExistence type="inferred from homology"/>
<feature type="compositionally biased region" description="Basic and acidic residues" evidence="6">
    <location>
        <begin position="1"/>
        <end position="15"/>
    </location>
</feature>
<dbReference type="InterPro" id="IPR036259">
    <property type="entry name" value="MFS_trans_sf"/>
</dbReference>
<dbReference type="PANTHER" id="PTHR11654">
    <property type="entry name" value="OLIGOPEPTIDE TRANSPORTER-RELATED"/>
    <property type="match status" value="1"/>
</dbReference>
<evidence type="ECO:0000256" key="1">
    <source>
        <dbReference type="ARBA" id="ARBA00004141"/>
    </source>
</evidence>
<dbReference type="EMBL" id="KB707557">
    <property type="protein sequence ID" value="EMR61746.1"/>
    <property type="molecule type" value="Genomic_DNA"/>
</dbReference>
<sequence>MPSESKTDVELEDTKCIQTATSDPDPVDEKSLKEPQVLQRSTSPSSGNGIPYPISKAAWIVIIVGSLERMAFYGGSTPFQNYIQRSGHEGDEPGRLGKGQVTATALNQLFVSGKYSVILVASVAGIAGWGIMAGTSVESVSVSGALAGLVIGMATVAASSGGVSSIVPAFAADQARGEGMSNKHIANYSRRTKRTTKVVYDASLNVQHIFHWYYLSINAIGLLGSVATPFVEIYSSYVYVFLFATAAMVVGCALLMLGKPTFKMVEPQKGLMADCIASVKLAFAERKRARARGPAAPAASTDFLGRSTVSYQTAQYGENIGRGVADKTVDDLKQALTTLRILPALTVFWLAFNQCSHNLLSQAAQMTRPSWLSNDLMTNVNPITLTFVVPFVDHLVFPWLRKKGWEPTPLKRIAFGFLLVSLGMVYAAVLQAFIYRSGPYFNYPGNRPNDISVWWQLPPYMILALAEIFAVITALEYAYNRSPPSMKTIVSAMNAVPNAGASLLVYCLLPLSKDPYLTWNFATIALISFLTMIGFWWGFRKEDLEYEDDADNKQRDAMET</sequence>
<feature type="transmembrane region" description="Helical" evidence="7">
    <location>
        <begin position="517"/>
        <end position="539"/>
    </location>
</feature>
<dbReference type="KEGG" id="ela:UCREL1_11323"/>
<dbReference type="Proteomes" id="UP000012174">
    <property type="component" value="Unassembled WGS sequence"/>
</dbReference>
<keyword evidence="9" id="KW-1185">Reference proteome</keyword>
<dbReference type="GO" id="GO:0016020">
    <property type="term" value="C:membrane"/>
    <property type="evidence" value="ECO:0007669"/>
    <property type="project" value="UniProtKB-SubCell"/>
</dbReference>
<name>M7SVY8_EUTLA</name>
<dbReference type="HOGENOM" id="CLU_004790_4_2_1"/>
<comment type="subcellular location">
    <subcellularLocation>
        <location evidence="1">Membrane</location>
        <topology evidence="1">Multi-pass membrane protein</topology>
    </subcellularLocation>
</comment>
<keyword evidence="5 7" id="KW-0472">Membrane</keyword>
<evidence type="ECO:0000256" key="5">
    <source>
        <dbReference type="ARBA" id="ARBA00023136"/>
    </source>
</evidence>
<evidence type="ECO:0000256" key="6">
    <source>
        <dbReference type="SAM" id="MobiDB-lite"/>
    </source>
</evidence>
<evidence type="ECO:0000313" key="9">
    <source>
        <dbReference type="Proteomes" id="UP000012174"/>
    </source>
</evidence>
<evidence type="ECO:0000313" key="8">
    <source>
        <dbReference type="EMBL" id="EMR61746.1"/>
    </source>
</evidence>
<feature type="transmembrane region" description="Helical" evidence="7">
    <location>
        <begin position="115"/>
        <end position="133"/>
    </location>
</feature>
<evidence type="ECO:0000256" key="3">
    <source>
        <dbReference type="ARBA" id="ARBA00022692"/>
    </source>
</evidence>
<dbReference type="GO" id="GO:0022857">
    <property type="term" value="F:transmembrane transporter activity"/>
    <property type="evidence" value="ECO:0007669"/>
    <property type="project" value="InterPro"/>
</dbReference>
<evidence type="ECO:0000256" key="4">
    <source>
        <dbReference type="ARBA" id="ARBA00022989"/>
    </source>
</evidence>
<evidence type="ECO:0000256" key="2">
    <source>
        <dbReference type="ARBA" id="ARBA00005982"/>
    </source>
</evidence>
<gene>
    <name evidence="8" type="ORF">UCREL1_11323</name>
</gene>
<keyword evidence="3 7" id="KW-0812">Transmembrane</keyword>
<organism evidence="8 9">
    <name type="scientific">Eutypa lata (strain UCR-EL1)</name>
    <name type="common">Grapevine dieback disease fungus</name>
    <name type="synonym">Eutypa armeniacae</name>
    <dbReference type="NCBI Taxonomy" id="1287681"/>
    <lineage>
        <taxon>Eukaryota</taxon>
        <taxon>Fungi</taxon>
        <taxon>Dikarya</taxon>
        <taxon>Ascomycota</taxon>
        <taxon>Pezizomycotina</taxon>
        <taxon>Sordariomycetes</taxon>
        <taxon>Xylariomycetidae</taxon>
        <taxon>Xylariales</taxon>
        <taxon>Diatrypaceae</taxon>
        <taxon>Eutypa</taxon>
    </lineage>
</organism>
<evidence type="ECO:0000256" key="7">
    <source>
        <dbReference type="SAM" id="Phobius"/>
    </source>
</evidence>
<feature type="transmembrane region" description="Helical" evidence="7">
    <location>
        <begin position="412"/>
        <end position="434"/>
    </location>
</feature>
<dbReference type="eggNOG" id="KOG1237">
    <property type="taxonomic scope" value="Eukaryota"/>
</dbReference>
<dbReference type="AlphaFoldDB" id="M7SVY8"/>
<dbReference type="InterPro" id="IPR000109">
    <property type="entry name" value="POT_fam"/>
</dbReference>
<keyword evidence="4 7" id="KW-1133">Transmembrane helix</keyword>
<comment type="similarity">
    <text evidence="2">Belongs to the major facilitator superfamily. Proton-dependent oligopeptide transporter (POT/PTR) (TC 2.A.17) family.</text>
</comment>
<dbReference type="Gene3D" id="1.20.1250.20">
    <property type="entry name" value="MFS general substrate transporter like domains"/>
    <property type="match status" value="1"/>
</dbReference>
<dbReference type="OrthoDB" id="8904098at2759"/>
<dbReference type="Pfam" id="PF00854">
    <property type="entry name" value="PTR2"/>
    <property type="match status" value="1"/>
</dbReference>
<feature type="region of interest" description="Disordered" evidence="6">
    <location>
        <begin position="1"/>
        <end position="47"/>
    </location>
</feature>
<feature type="transmembrane region" description="Helical" evidence="7">
    <location>
        <begin position="237"/>
        <end position="257"/>
    </location>
</feature>
<reference evidence="9" key="1">
    <citation type="journal article" date="2013" name="Genome Announc.">
        <title>Draft genome sequence of the grapevine dieback fungus Eutypa lata UCR-EL1.</title>
        <authorList>
            <person name="Blanco-Ulate B."/>
            <person name="Rolshausen P.E."/>
            <person name="Cantu D."/>
        </authorList>
    </citation>
    <scope>NUCLEOTIDE SEQUENCE [LARGE SCALE GENOMIC DNA]</scope>
    <source>
        <strain evidence="9">UCR-EL1</strain>
    </source>
</reference>
<feature type="transmembrane region" description="Helical" evidence="7">
    <location>
        <begin position="489"/>
        <end position="511"/>
    </location>
</feature>